<dbReference type="AlphaFoldDB" id="A0AAX4JUZ0"/>
<feature type="compositionally biased region" description="Low complexity" evidence="2">
    <location>
        <begin position="219"/>
        <end position="232"/>
    </location>
</feature>
<feature type="compositionally biased region" description="Low complexity" evidence="2">
    <location>
        <begin position="612"/>
        <end position="626"/>
    </location>
</feature>
<evidence type="ECO:0000313" key="3">
    <source>
        <dbReference type="EMBL" id="WWC88613.1"/>
    </source>
</evidence>
<feature type="coiled-coil region" evidence="1">
    <location>
        <begin position="780"/>
        <end position="814"/>
    </location>
</feature>
<keyword evidence="4" id="KW-1185">Reference proteome</keyword>
<gene>
    <name evidence="3" type="ORF">L201_003526</name>
</gene>
<feature type="compositionally biased region" description="Polar residues" evidence="2">
    <location>
        <begin position="560"/>
        <end position="569"/>
    </location>
</feature>
<feature type="compositionally biased region" description="Low complexity" evidence="2">
    <location>
        <begin position="411"/>
        <end position="456"/>
    </location>
</feature>
<feature type="compositionally biased region" description="Polar residues" evidence="2">
    <location>
        <begin position="1057"/>
        <end position="1066"/>
    </location>
</feature>
<feature type="region of interest" description="Disordered" evidence="2">
    <location>
        <begin position="1"/>
        <end position="134"/>
    </location>
</feature>
<keyword evidence="1" id="KW-0175">Coiled coil</keyword>
<feature type="compositionally biased region" description="Polar residues" evidence="2">
    <location>
        <begin position="250"/>
        <end position="266"/>
    </location>
</feature>
<feature type="compositionally biased region" description="Low complexity" evidence="2">
    <location>
        <begin position="76"/>
        <end position="86"/>
    </location>
</feature>
<proteinExistence type="predicted"/>
<feature type="compositionally biased region" description="Low complexity" evidence="2">
    <location>
        <begin position="313"/>
        <end position="327"/>
    </location>
</feature>
<organism evidence="3 4">
    <name type="scientific">Kwoniella dendrophila CBS 6074</name>
    <dbReference type="NCBI Taxonomy" id="1295534"/>
    <lineage>
        <taxon>Eukaryota</taxon>
        <taxon>Fungi</taxon>
        <taxon>Dikarya</taxon>
        <taxon>Basidiomycota</taxon>
        <taxon>Agaricomycotina</taxon>
        <taxon>Tremellomycetes</taxon>
        <taxon>Tremellales</taxon>
        <taxon>Cryptococcaceae</taxon>
        <taxon>Kwoniella</taxon>
    </lineage>
</organism>
<protein>
    <submittedName>
        <fullName evidence="3">Uncharacterized protein</fullName>
    </submittedName>
</protein>
<feature type="region of interest" description="Disordered" evidence="2">
    <location>
        <begin position="152"/>
        <end position="468"/>
    </location>
</feature>
<name>A0AAX4JUZ0_9TREE</name>
<dbReference type="Proteomes" id="UP001355207">
    <property type="component" value="Chromosome 4"/>
</dbReference>
<feature type="compositionally biased region" description="Low complexity" evidence="2">
    <location>
        <begin position="584"/>
        <end position="594"/>
    </location>
</feature>
<feature type="compositionally biased region" description="Low complexity" evidence="2">
    <location>
        <begin position="51"/>
        <end position="67"/>
    </location>
</feature>
<feature type="compositionally biased region" description="Basic residues" evidence="2">
    <location>
        <begin position="104"/>
        <end position="120"/>
    </location>
</feature>
<feature type="region of interest" description="Disordered" evidence="2">
    <location>
        <begin position="505"/>
        <end position="760"/>
    </location>
</feature>
<feature type="compositionally biased region" description="Polar residues" evidence="2">
    <location>
        <begin position="328"/>
        <end position="343"/>
    </location>
</feature>
<feature type="compositionally biased region" description="Low complexity" evidence="2">
    <location>
        <begin position="267"/>
        <end position="276"/>
    </location>
</feature>
<feature type="compositionally biased region" description="Basic and acidic residues" evidence="2">
    <location>
        <begin position="347"/>
        <end position="371"/>
    </location>
</feature>
<evidence type="ECO:0000256" key="1">
    <source>
        <dbReference type="SAM" id="Coils"/>
    </source>
</evidence>
<feature type="compositionally biased region" description="Polar residues" evidence="2">
    <location>
        <begin position="184"/>
        <end position="194"/>
    </location>
</feature>
<evidence type="ECO:0000313" key="4">
    <source>
        <dbReference type="Proteomes" id="UP001355207"/>
    </source>
</evidence>
<feature type="compositionally biased region" description="Low complexity" evidence="2">
    <location>
        <begin position="1067"/>
        <end position="1076"/>
    </location>
</feature>
<sequence length="1161" mass="126345">MSFLAHEPSSSSSSGSEEEKRAQRLASARKKLHTFRASRSSETSDPAPIASSSSSSSKTSSPSKMMPLTTEASINSPFSFPQSHSRSSSKENIQDFAFETPAKPSHRHKRSDSQAHRRQRSSIAIPSGMTLGQGLARPTVMGVFDAPKEIITTPATPLLESPDIPPEPSIEPDENHEEVAARLSTFSFGSKPPTSTFPPKRRQHSLKSSQSLFAPEVMPSTSPLASPTSSASVPNLNRLSTPLSRPPSFLLTQATPFSFGSPTSSAPTRTSLASLPSSPPTPARKRHSHTRSNSISLPNLKLGGTRPNSLGIPHSNSIPSSPCSPTSTVGESSNRPTLTSPVTAQRLKFEPSGRGAEAEKEREESRRKALEKLTGGPTLAKSPVMEPQISEISLPDLDDEDTSSVASSNRPLSGAFGSGSGSSFFSRPSSLTLPPLTSSTTSTSSALSSSPFSWGSPNEQQSPTERWSGFGFGLAKDYVKEETVNFGMDISTAMAKRPSINRQLSALAEVDESEEDEGDFADNEEPTDMARTFSDEPDNILPPLQIEPTPNRLRELRLGSSISSSTPRQESVDGVHTFSFPRQSSTSPSATSPTKAYGSIGRGRPKPLQINSTHSTPSSSMTTPKSAGFSSRKRAAPGSRGSSISYKKDDSSSSSHDLSIGNGRSVFSPEAISPPPGSPKFSGWGNNAARSSARPCPRPRTLVGLGIDNTGFGRVLGELDEVDEENSPTPKSVAMWTSPIPDEHNVEDDDEEDYPTHGSRDSLAEKMSWKDVQLEMEMEREALREDVELWKIRCANLEEKLDIEKKESTILRERVRKLGDRLSSVSSVPTERSSSDSHATESRLIAEMREQLFHLTTSLEVERKAKENALAKLAELKRPSQQQFEDVLVDDELTLTAKPDYNNQPPTFVASADATFYPIIEQPSPPTVENHVLSISTKPLADPNLARMQGWGFPKEPSPTKSQLLEKSKKRESFFGLSTVLKRSVSADEAETHNGVDLPCFVLPNDETVNTTSPIPYQSSLSSSTYGISSTFEQNEFTPRSISEPIWKKQPKPVERSNPNETVHTINSPSSFSSTSGFTNSAVSFISSYLPTTTGKSSLDESHSQQQQQHQQRKEKTVYIPKFINKESQQRKVSQHHNETNMAKLDYRHSCKCCTGPIIEL</sequence>
<feature type="compositionally biased region" description="Acidic residues" evidence="2">
    <location>
        <begin position="509"/>
        <end position="527"/>
    </location>
</feature>
<reference evidence="3 4" key="1">
    <citation type="submission" date="2024-01" db="EMBL/GenBank/DDBJ databases">
        <title>Comparative genomics of Cryptococcus and Kwoniella reveals pathogenesis evolution and contrasting modes of karyotype evolution via chromosome fusion or intercentromeric recombination.</title>
        <authorList>
            <person name="Coelho M.A."/>
            <person name="David-Palma M."/>
            <person name="Shea T."/>
            <person name="Bowers K."/>
            <person name="McGinley-Smith S."/>
            <person name="Mohammad A.W."/>
            <person name="Gnirke A."/>
            <person name="Yurkov A.M."/>
            <person name="Nowrousian M."/>
            <person name="Sun S."/>
            <person name="Cuomo C.A."/>
            <person name="Heitman J."/>
        </authorList>
    </citation>
    <scope>NUCLEOTIDE SEQUENCE [LARGE SCALE GENOMIC DNA]</scope>
    <source>
        <strain evidence="3 4">CBS 6074</strain>
    </source>
</reference>
<dbReference type="RefSeq" id="XP_066075376.1">
    <property type="nucleotide sequence ID" value="XM_066219279.1"/>
</dbReference>
<dbReference type="EMBL" id="CP144101">
    <property type="protein sequence ID" value="WWC88613.1"/>
    <property type="molecule type" value="Genomic_DNA"/>
</dbReference>
<feature type="compositionally biased region" description="Basic residues" evidence="2">
    <location>
        <begin position="27"/>
        <end position="36"/>
    </location>
</feature>
<feature type="region of interest" description="Disordered" evidence="2">
    <location>
        <begin position="1094"/>
        <end position="1116"/>
    </location>
</feature>
<accession>A0AAX4JUZ0</accession>
<feature type="region of interest" description="Disordered" evidence="2">
    <location>
        <begin position="1035"/>
        <end position="1076"/>
    </location>
</feature>
<dbReference type="GeneID" id="91094196"/>
<feature type="compositionally biased region" description="Polar residues" evidence="2">
    <location>
        <begin position="233"/>
        <end position="243"/>
    </location>
</feature>
<evidence type="ECO:0000256" key="2">
    <source>
        <dbReference type="SAM" id="MobiDB-lite"/>
    </source>
</evidence>